<evidence type="ECO:0000313" key="2">
    <source>
        <dbReference type="EMBL" id="QDU86987.1"/>
    </source>
</evidence>
<proteinExistence type="predicted"/>
<dbReference type="EMBL" id="CP036291">
    <property type="protein sequence ID" value="QDU86987.1"/>
    <property type="molecule type" value="Genomic_DNA"/>
</dbReference>
<reference evidence="2 3" key="1">
    <citation type="submission" date="2019-02" db="EMBL/GenBank/DDBJ databases">
        <title>Deep-cultivation of Planctomycetes and their phenomic and genomic characterization uncovers novel biology.</title>
        <authorList>
            <person name="Wiegand S."/>
            <person name="Jogler M."/>
            <person name="Boedeker C."/>
            <person name="Pinto D."/>
            <person name="Vollmers J."/>
            <person name="Rivas-Marin E."/>
            <person name="Kohn T."/>
            <person name="Peeters S.H."/>
            <person name="Heuer A."/>
            <person name="Rast P."/>
            <person name="Oberbeckmann S."/>
            <person name="Bunk B."/>
            <person name="Jeske O."/>
            <person name="Meyerdierks A."/>
            <person name="Storesund J.E."/>
            <person name="Kallscheuer N."/>
            <person name="Luecker S."/>
            <person name="Lage O.M."/>
            <person name="Pohl T."/>
            <person name="Merkel B.J."/>
            <person name="Hornburger P."/>
            <person name="Mueller R.-W."/>
            <person name="Bruemmer F."/>
            <person name="Labrenz M."/>
            <person name="Spormann A.M."/>
            <person name="Op den Camp H."/>
            <person name="Overmann J."/>
            <person name="Amann R."/>
            <person name="Jetten M.S.M."/>
            <person name="Mascher T."/>
            <person name="Medema M.H."/>
            <person name="Devos D.P."/>
            <person name="Kaster A.-K."/>
            <person name="Ovreas L."/>
            <person name="Rohde M."/>
            <person name="Galperin M.Y."/>
            <person name="Jogler C."/>
        </authorList>
    </citation>
    <scope>NUCLEOTIDE SEQUENCE [LARGE SCALE GENOMIC DNA]</scope>
    <source>
        <strain evidence="2 3">Pla175</strain>
    </source>
</reference>
<name>A0A518D692_9BACT</name>
<sequence length="82" mass="8744">MVSIHLEDRIATALTAQAEAKGMTLDAYLSHLACDNGLDSEPTGRLPRLTGADFDALIESEASDGAPYSGSYPRSDIYEGRP</sequence>
<keyword evidence="3" id="KW-1185">Reference proteome</keyword>
<evidence type="ECO:0000313" key="3">
    <source>
        <dbReference type="Proteomes" id="UP000317429"/>
    </source>
</evidence>
<protein>
    <submittedName>
        <fullName evidence="2">Uncharacterized protein</fullName>
    </submittedName>
</protein>
<feature type="region of interest" description="Disordered" evidence="1">
    <location>
        <begin position="60"/>
        <end position="82"/>
    </location>
</feature>
<accession>A0A518D692</accession>
<organism evidence="2 3">
    <name type="scientific">Pirellulimonas nuda</name>
    <dbReference type="NCBI Taxonomy" id="2528009"/>
    <lineage>
        <taxon>Bacteria</taxon>
        <taxon>Pseudomonadati</taxon>
        <taxon>Planctomycetota</taxon>
        <taxon>Planctomycetia</taxon>
        <taxon>Pirellulales</taxon>
        <taxon>Lacipirellulaceae</taxon>
        <taxon>Pirellulimonas</taxon>
    </lineage>
</organism>
<evidence type="ECO:0000256" key="1">
    <source>
        <dbReference type="SAM" id="MobiDB-lite"/>
    </source>
</evidence>
<dbReference type="KEGG" id="pnd:Pla175_03410"/>
<dbReference type="RefSeq" id="WP_145280720.1">
    <property type="nucleotide sequence ID" value="NZ_CP036291.1"/>
</dbReference>
<dbReference type="AlphaFoldDB" id="A0A518D692"/>
<gene>
    <name evidence="2" type="ORF">Pla175_03410</name>
</gene>
<dbReference type="Proteomes" id="UP000317429">
    <property type="component" value="Chromosome"/>
</dbReference>